<dbReference type="RefSeq" id="WP_127189876.1">
    <property type="nucleotide sequence ID" value="NZ_RZNJ01000008.1"/>
</dbReference>
<dbReference type="EMBL" id="RZNJ01000008">
    <property type="protein sequence ID" value="RUT28351.1"/>
    <property type="molecule type" value="Genomic_DNA"/>
</dbReference>
<feature type="transmembrane region" description="Helical" evidence="8">
    <location>
        <begin position="67"/>
        <end position="89"/>
    </location>
</feature>
<keyword evidence="7 8" id="KW-0472">Membrane</keyword>
<dbReference type="PANTHER" id="PTHR34702:SF1">
    <property type="entry name" value="NA(+)_H(+) ANTIPORTER SUBUNIT F"/>
    <property type="match status" value="1"/>
</dbReference>
<dbReference type="Proteomes" id="UP000281547">
    <property type="component" value="Unassembled WGS sequence"/>
</dbReference>
<dbReference type="GO" id="GO:0005886">
    <property type="term" value="C:plasma membrane"/>
    <property type="evidence" value="ECO:0007669"/>
    <property type="project" value="UniProtKB-SubCell"/>
</dbReference>
<evidence type="ECO:0000313" key="9">
    <source>
        <dbReference type="EMBL" id="RUT28351.1"/>
    </source>
</evidence>
<dbReference type="AlphaFoldDB" id="A0A433X2Q5"/>
<reference evidence="9 10" key="1">
    <citation type="journal article" date="2016" name="Int. J. Syst. Evol. Microbiol.">
        <title>Arsenicitalea aurantiaca gen. nov., sp. nov., a new member of the family Hyphomicrobiaceae, isolated from high-arsenic sediment.</title>
        <authorList>
            <person name="Mu Y."/>
            <person name="Zhou L."/>
            <person name="Zeng X.C."/>
            <person name="Liu L."/>
            <person name="Pan Y."/>
            <person name="Chen X."/>
            <person name="Wang J."/>
            <person name="Li S."/>
            <person name="Li W.J."/>
            <person name="Wang Y."/>
        </authorList>
    </citation>
    <scope>NUCLEOTIDE SEQUENCE [LARGE SCALE GENOMIC DNA]</scope>
    <source>
        <strain evidence="9 10">42-50</strain>
    </source>
</reference>
<evidence type="ECO:0000256" key="5">
    <source>
        <dbReference type="ARBA" id="ARBA00022692"/>
    </source>
</evidence>
<feature type="transmembrane region" description="Helical" evidence="8">
    <location>
        <begin position="12"/>
        <end position="29"/>
    </location>
</feature>
<evidence type="ECO:0000256" key="4">
    <source>
        <dbReference type="ARBA" id="ARBA00022475"/>
    </source>
</evidence>
<feature type="transmembrane region" description="Helical" evidence="8">
    <location>
        <begin position="41"/>
        <end position="61"/>
    </location>
</feature>
<keyword evidence="5 8" id="KW-0812">Transmembrane</keyword>
<keyword evidence="3" id="KW-0813">Transport</keyword>
<evidence type="ECO:0000256" key="8">
    <source>
        <dbReference type="SAM" id="Phobius"/>
    </source>
</evidence>
<evidence type="ECO:0000256" key="2">
    <source>
        <dbReference type="ARBA" id="ARBA00009212"/>
    </source>
</evidence>
<keyword evidence="4" id="KW-1003">Cell membrane</keyword>
<evidence type="ECO:0000313" key="10">
    <source>
        <dbReference type="Proteomes" id="UP000281547"/>
    </source>
</evidence>
<comment type="caution">
    <text evidence="9">The sequence shown here is derived from an EMBL/GenBank/DDBJ whole genome shotgun (WGS) entry which is preliminary data.</text>
</comment>
<evidence type="ECO:0000256" key="6">
    <source>
        <dbReference type="ARBA" id="ARBA00022989"/>
    </source>
</evidence>
<evidence type="ECO:0000256" key="3">
    <source>
        <dbReference type="ARBA" id="ARBA00022448"/>
    </source>
</evidence>
<proteinExistence type="inferred from homology"/>
<keyword evidence="10" id="KW-1185">Reference proteome</keyword>
<dbReference type="OrthoDB" id="9800226at2"/>
<accession>A0A433X2Q5</accession>
<comment type="similarity">
    <text evidence="2">Belongs to the CPA3 antiporters (TC 2.A.63) subunit F family.</text>
</comment>
<keyword evidence="6 8" id="KW-1133">Transmembrane helix</keyword>
<protein>
    <submittedName>
        <fullName evidence="9">Cation transporter</fullName>
    </submittedName>
</protein>
<name>A0A433X2Q5_9HYPH</name>
<evidence type="ECO:0000256" key="1">
    <source>
        <dbReference type="ARBA" id="ARBA00004651"/>
    </source>
</evidence>
<dbReference type="GO" id="GO:0015385">
    <property type="term" value="F:sodium:proton antiporter activity"/>
    <property type="evidence" value="ECO:0007669"/>
    <property type="project" value="TreeGrafter"/>
</dbReference>
<dbReference type="InterPro" id="IPR007208">
    <property type="entry name" value="MrpF/PhaF-like"/>
</dbReference>
<sequence>MIGFLDDIVTTVAIGLVAFLMIPLGMTVLRMIVGPGYADRFVALDMLTGLAVALGALTAVVTGRREFLDVAFGLAVFGFVATCALAAFLERKGAGK</sequence>
<organism evidence="9 10">
    <name type="scientific">Arsenicitalea aurantiaca</name>
    <dbReference type="NCBI Taxonomy" id="1783274"/>
    <lineage>
        <taxon>Bacteria</taxon>
        <taxon>Pseudomonadati</taxon>
        <taxon>Pseudomonadota</taxon>
        <taxon>Alphaproteobacteria</taxon>
        <taxon>Hyphomicrobiales</taxon>
        <taxon>Devosiaceae</taxon>
        <taxon>Arsenicitalea</taxon>
    </lineage>
</organism>
<gene>
    <name evidence="9" type="ORF">EMQ25_17360</name>
</gene>
<dbReference type="Pfam" id="PF04066">
    <property type="entry name" value="MrpF_PhaF"/>
    <property type="match status" value="1"/>
</dbReference>
<evidence type="ECO:0000256" key="7">
    <source>
        <dbReference type="ARBA" id="ARBA00023136"/>
    </source>
</evidence>
<dbReference type="PANTHER" id="PTHR34702">
    <property type="entry name" value="NA(+)/H(+) ANTIPORTER SUBUNIT F1"/>
    <property type="match status" value="1"/>
</dbReference>
<comment type="subcellular location">
    <subcellularLocation>
        <location evidence="1">Cell membrane</location>
        <topology evidence="1">Multi-pass membrane protein</topology>
    </subcellularLocation>
</comment>